<keyword evidence="3" id="KW-1185">Reference proteome</keyword>
<dbReference type="RefSeq" id="WP_386718621.1">
    <property type="nucleotide sequence ID" value="NZ_JBHXIJ010000218.1"/>
</dbReference>
<gene>
    <name evidence="2" type="ORF">ACFWJN_24760</name>
</gene>
<name>A0ABW6FTH9_9ACTN</name>
<protein>
    <submittedName>
        <fullName evidence="2">Uncharacterized protein</fullName>
    </submittedName>
</protein>
<comment type="caution">
    <text evidence="2">The sequence shown here is derived from an EMBL/GenBank/DDBJ whole genome shotgun (WGS) entry which is preliminary data.</text>
</comment>
<feature type="region of interest" description="Disordered" evidence="1">
    <location>
        <begin position="1"/>
        <end position="101"/>
    </location>
</feature>
<feature type="compositionally biased region" description="Pro residues" evidence="1">
    <location>
        <begin position="33"/>
        <end position="42"/>
    </location>
</feature>
<proteinExistence type="predicted"/>
<sequence>MSYDAEPNPGNQQRPSAAAPSGDTRTPTGPGAEPGPVPPAGPAAPVTAPAPSGAAHAQSARSLAADHTDSEGTARTGAAGTGAAGTGPAEPAEAPLFPQGERDKLALRLQQAVNTFVDGPRRAVEEADGVFEEASRRLTEAAAERRGSLRSAWAGKDREAETEELRVALRTYREMTERLLRM</sequence>
<evidence type="ECO:0000313" key="3">
    <source>
        <dbReference type="Proteomes" id="UP001598448"/>
    </source>
</evidence>
<organism evidence="2 3">
    <name type="scientific">Streptomyces albidochromogenes</name>
    <dbReference type="NCBI Taxonomy" id="329524"/>
    <lineage>
        <taxon>Bacteria</taxon>
        <taxon>Bacillati</taxon>
        <taxon>Actinomycetota</taxon>
        <taxon>Actinomycetes</taxon>
        <taxon>Kitasatosporales</taxon>
        <taxon>Streptomycetaceae</taxon>
        <taxon>Streptomyces</taxon>
    </lineage>
</organism>
<dbReference type="Proteomes" id="UP001598448">
    <property type="component" value="Unassembled WGS sequence"/>
</dbReference>
<feature type="compositionally biased region" description="Low complexity" evidence="1">
    <location>
        <begin position="43"/>
        <end position="63"/>
    </location>
</feature>
<feature type="compositionally biased region" description="Low complexity" evidence="1">
    <location>
        <begin position="86"/>
        <end position="95"/>
    </location>
</feature>
<evidence type="ECO:0000256" key="1">
    <source>
        <dbReference type="SAM" id="MobiDB-lite"/>
    </source>
</evidence>
<reference evidence="2 3" key="1">
    <citation type="submission" date="2024-09" db="EMBL/GenBank/DDBJ databases">
        <title>The Natural Products Discovery Center: Release of the First 8490 Sequenced Strains for Exploring Actinobacteria Biosynthetic Diversity.</title>
        <authorList>
            <person name="Kalkreuter E."/>
            <person name="Kautsar S.A."/>
            <person name="Yang D."/>
            <person name="Bader C.D."/>
            <person name="Teijaro C.N."/>
            <person name="Fluegel L."/>
            <person name="Davis C.M."/>
            <person name="Simpson J.R."/>
            <person name="Lauterbach L."/>
            <person name="Steele A.D."/>
            <person name="Gui C."/>
            <person name="Meng S."/>
            <person name="Li G."/>
            <person name="Viehrig K."/>
            <person name="Ye F."/>
            <person name="Su P."/>
            <person name="Kiefer A.F."/>
            <person name="Nichols A."/>
            <person name="Cepeda A.J."/>
            <person name="Yan W."/>
            <person name="Fan B."/>
            <person name="Jiang Y."/>
            <person name="Adhikari A."/>
            <person name="Zheng C.-J."/>
            <person name="Schuster L."/>
            <person name="Cowan T.M."/>
            <person name="Smanski M.J."/>
            <person name="Chevrette M.G."/>
            <person name="De Carvalho L.P.S."/>
            <person name="Shen B."/>
        </authorList>
    </citation>
    <scope>NUCLEOTIDE SEQUENCE [LARGE SCALE GENOMIC DNA]</scope>
    <source>
        <strain evidence="2 3">NPDC058348</strain>
    </source>
</reference>
<accession>A0ABW6FTH9</accession>
<evidence type="ECO:0000313" key="2">
    <source>
        <dbReference type="EMBL" id="MFD5102152.1"/>
    </source>
</evidence>
<dbReference type="EMBL" id="JBHXIJ010000218">
    <property type="protein sequence ID" value="MFD5102152.1"/>
    <property type="molecule type" value="Genomic_DNA"/>
</dbReference>